<reference evidence="5 6" key="1">
    <citation type="submission" date="2015-01" db="EMBL/GenBank/DDBJ databases">
        <title>Draft genome sequence of Leucobacter komagatae strain VKM ST2845.</title>
        <authorList>
            <person name="Karlyshev A.V."/>
            <person name="Kudryashova E.B."/>
        </authorList>
    </citation>
    <scope>NUCLEOTIDE SEQUENCE [LARGE SCALE GENOMIC DNA]</scope>
    <source>
        <strain evidence="5 6">VKM ST2845</strain>
    </source>
</reference>
<dbReference type="EMBL" id="JXSQ01000016">
    <property type="protein sequence ID" value="KIP52043.1"/>
    <property type="molecule type" value="Genomic_DNA"/>
</dbReference>
<sequence>MRAGRTVAALALAGAALLSGGGASPATAGVNDFRYDSWDVDYRLSADADGRAVAQVTETISPHFPDTDVNRGINRGVVIDYLGSSTNPRDFSVTTASGDPVPFMVRDEGEVRIVVIGNNRYVRGLQTYVLQYTLSDVILARDDGQADEFYWDLMDVERGQTIEEFTATVSFTDATALELTGNARCYTGAFGTDAECTVAGSGTAADPFEIGPLPLDPRQGLTFAAGLEPGTYTQPPNRRPSFALETLPLLAGGVAVAGGIAGSVLVRTGKRRSRVSRGTVIAQYDVPAHLPPLIAGPLAGSRASAGAAQIVHLAVTGATRLEDAPPISPGRNAQPQQVIRVIDPSRARDPLDQQALHTLVPGAFPGAAIIVPKTSTPFAAGIAGLERAGQQAAEQRGYFERVRLRGATPAGIASLLLGLLAFALGCATIAIRGPGVPALAVLLGLGAIFPAVYAMKKHRVHTPFGAEAAEWLEGVKLFIRVAEADRIRVLQSYTGAERRDDGGRSVIEIYERLLPYAMLFNLEREWADVLAVRYEANPQYAVNWYPGVVSRRYGSLSSTLSQYTGSLGSAASYRASSAGGSLGGFGGGGGGGGYVGGGGRRRFSSGR</sequence>
<dbReference type="AlphaFoldDB" id="A0A0D0IRJ2"/>
<dbReference type="InterPro" id="IPR018702">
    <property type="entry name" value="DUF2207"/>
</dbReference>
<feature type="transmembrane region" description="Helical" evidence="1">
    <location>
        <begin position="247"/>
        <end position="266"/>
    </location>
</feature>
<accession>A0A0D0IRJ2</accession>
<gene>
    <name evidence="5" type="ORF">SD72_11345</name>
</gene>
<dbReference type="Pfam" id="PF20990">
    <property type="entry name" value="DUF2207_C"/>
    <property type="match status" value="1"/>
</dbReference>
<evidence type="ECO:0000313" key="6">
    <source>
        <dbReference type="Proteomes" id="UP000032120"/>
    </source>
</evidence>
<feature type="transmembrane region" description="Helical" evidence="1">
    <location>
        <begin position="437"/>
        <end position="455"/>
    </location>
</feature>
<keyword evidence="1" id="KW-1133">Transmembrane helix</keyword>
<dbReference type="Pfam" id="PF09972">
    <property type="entry name" value="DUF2207"/>
    <property type="match status" value="1"/>
</dbReference>
<proteinExistence type="predicted"/>
<feature type="transmembrane region" description="Helical" evidence="1">
    <location>
        <begin position="410"/>
        <end position="431"/>
    </location>
</feature>
<organism evidence="5 6">
    <name type="scientific">Leucobacter komagatae</name>
    <dbReference type="NCBI Taxonomy" id="55969"/>
    <lineage>
        <taxon>Bacteria</taxon>
        <taxon>Bacillati</taxon>
        <taxon>Actinomycetota</taxon>
        <taxon>Actinomycetes</taxon>
        <taxon>Micrococcales</taxon>
        <taxon>Microbacteriaceae</taxon>
        <taxon>Leucobacter</taxon>
    </lineage>
</organism>
<evidence type="ECO:0000313" key="5">
    <source>
        <dbReference type="EMBL" id="KIP52043.1"/>
    </source>
</evidence>
<evidence type="ECO:0000256" key="2">
    <source>
        <dbReference type="SAM" id="SignalP"/>
    </source>
</evidence>
<evidence type="ECO:0008006" key="7">
    <source>
        <dbReference type="Google" id="ProtNLM"/>
    </source>
</evidence>
<evidence type="ECO:0000259" key="4">
    <source>
        <dbReference type="Pfam" id="PF20990"/>
    </source>
</evidence>
<protein>
    <recommendedName>
        <fullName evidence="7">Membrane protein DUF2207</fullName>
    </recommendedName>
</protein>
<keyword evidence="1" id="KW-0812">Transmembrane</keyword>
<comment type="caution">
    <text evidence="5">The sequence shown here is derived from an EMBL/GenBank/DDBJ whole genome shotgun (WGS) entry which is preliminary data.</text>
</comment>
<name>A0A0D0IRJ2_9MICO</name>
<feature type="chain" id="PRO_5039147331" description="Membrane protein DUF2207" evidence="2">
    <location>
        <begin position="29"/>
        <end position="607"/>
    </location>
</feature>
<feature type="domain" description="Predicted membrane protein YciQ-like C-terminal" evidence="4">
    <location>
        <begin position="283"/>
        <end position="529"/>
    </location>
</feature>
<evidence type="ECO:0000256" key="1">
    <source>
        <dbReference type="SAM" id="Phobius"/>
    </source>
</evidence>
<feature type="signal peptide" evidence="2">
    <location>
        <begin position="1"/>
        <end position="28"/>
    </location>
</feature>
<keyword evidence="6" id="KW-1185">Reference proteome</keyword>
<keyword evidence="2" id="KW-0732">Signal</keyword>
<dbReference type="Proteomes" id="UP000032120">
    <property type="component" value="Unassembled WGS sequence"/>
</dbReference>
<feature type="domain" description="DUF2207" evidence="3">
    <location>
        <begin position="41"/>
        <end position="172"/>
    </location>
</feature>
<evidence type="ECO:0000259" key="3">
    <source>
        <dbReference type="Pfam" id="PF09972"/>
    </source>
</evidence>
<keyword evidence="1" id="KW-0472">Membrane</keyword>
<dbReference type="InterPro" id="IPR048389">
    <property type="entry name" value="YciQ-like_C"/>
</dbReference>